<dbReference type="Gramene" id="KGN50455">
    <property type="protein sequence ID" value="KGN50455"/>
    <property type="gene ID" value="Csa_5G175790"/>
</dbReference>
<evidence type="ECO:0000256" key="1">
    <source>
        <dbReference type="SAM" id="MobiDB-lite"/>
    </source>
</evidence>
<gene>
    <name evidence="2" type="ORF">Csa_5G175790</name>
</gene>
<reference evidence="2 3" key="4">
    <citation type="journal article" date="2011" name="BMC Genomics">
        <title>RNA-Seq improves annotation of protein-coding genes in the cucumber genome.</title>
        <authorList>
            <person name="Li Z."/>
            <person name="Zhang Z."/>
            <person name="Yan P."/>
            <person name="Huang S."/>
            <person name="Fei Z."/>
            <person name="Lin K."/>
        </authorList>
    </citation>
    <scope>NUCLEOTIDE SEQUENCE [LARGE SCALE GENOMIC DNA]</scope>
    <source>
        <strain evidence="3">cv. 9930</strain>
    </source>
</reference>
<dbReference type="Proteomes" id="UP000029981">
    <property type="component" value="Chromosome 5"/>
</dbReference>
<proteinExistence type="predicted"/>
<sequence length="648" mass="71799">MAFQSGHPPTGAGDDEAAARNYLSRKKPKVPPPIPPSSDFHSRRSTTIATVCNCNLTPSETTRITQQFVHSLIARVVGKDTRPGQLAARLRHHLRLTQDVKVFQLGLGYFVLKFSETDYLALEDLPWSIPNLCIHAFPWTPDFKPSEAINSSVNVWIRLPELSIEYYDVGILKRIADAIGDPLVKIDPVTRDRWKCKFARFCISVNLCDPLPSMIELGRVRQRIEYEGFELCAKCNRVGDLRHDCSSLNNPSLNNPSLNNPSGSYGFNPHGDEPHHSVTRDFKEIGSTSNSKQPLIPESSPVSAWESSRFIEKNPPLDLKLIDWPNLPKRESGKAGSGVRISSPRVHVKDKEIPKKKEKCEISVQRLPNLPKQCSTITIKAPELKRVVPSVVEDRLKDTKTINSTMIADHNSQPPSPTASIPFLQPSPASEATLKFLSDAILCLTRKEEICNSPSKVINDSSFPTVYTIDPKKITSLNIALSEVQTIELVPTMKGGDEGGVGSEVESGSEPCAKKILVWKFHVMDNAKLMRALKDLIQLHEPSIVLIFGNKISGVDTDKVMRELAFCGSYSSKPDGYNGGVWLLLSKQDVQTKVNSFSSQQVSASVTFHSETNVQPFSPSNADTKTSSGPWGSTFFYTSTNWMTSLAY</sequence>
<dbReference type="PANTHER" id="PTHR31286:SF99">
    <property type="entry name" value="DUF4283 DOMAIN-CONTAINING PROTEIN"/>
    <property type="match status" value="1"/>
</dbReference>
<evidence type="ECO:0000313" key="3">
    <source>
        <dbReference type="Proteomes" id="UP000029981"/>
    </source>
</evidence>
<reference evidence="2 3" key="1">
    <citation type="journal article" date="2009" name="Nat. Genet.">
        <title>The genome of the cucumber, Cucumis sativus L.</title>
        <authorList>
            <person name="Huang S."/>
            <person name="Li R."/>
            <person name="Zhang Z."/>
            <person name="Li L."/>
            <person name="Gu X."/>
            <person name="Fan W."/>
            <person name="Lucas W.J."/>
            <person name="Wang X."/>
            <person name="Xie B."/>
            <person name="Ni P."/>
            <person name="Ren Y."/>
            <person name="Zhu H."/>
            <person name="Li J."/>
            <person name="Lin K."/>
            <person name="Jin W."/>
            <person name="Fei Z."/>
            <person name="Li G."/>
            <person name="Staub J."/>
            <person name="Kilian A."/>
            <person name="van der Vossen E.A."/>
            <person name="Wu Y."/>
            <person name="Guo J."/>
            <person name="He J."/>
            <person name="Jia Z."/>
            <person name="Ren Y."/>
            <person name="Tian G."/>
            <person name="Lu Y."/>
            <person name="Ruan J."/>
            <person name="Qian W."/>
            <person name="Wang M."/>
            <person name="Huang Q."/>
            <person name="Li B."/>
            <person name="Xuan Z."/>
            <person name="Cao J."/>
            <person name="Asan"/>
            <person name="Wu Z."/>
            <person name="Zhang J."/>
            <person name="Cai Q."/>
            <person name="Bai Y."/>
            <person name="Zhao B."/>
            <person name="Han Y."/>
            <person name="Li Y."/>
            <person name="Li X."/>
            <person name="Wang S."/>
            <person name="Shi Q."/>
            <person name="Liu S."/>
            <person name="Cho W.K."/>
            <person name="Kim J.Y."/>
            <person name="Xu Y."/>
            <person name="Heller-Uszynska K."/>
            <person name="Miao H."/>
            <person name="Cheng Z."/>
            <person name="Zhang S."/>
            <person name="Wu J."/>
            <person name="Yang Y."/>
            <person name="Kang H."/>
            <person name="Li M."/>
            <person name="Liang H."/>
            <person name="Ren X."/>
            <person name="Shi Z."/>
            <person name="Wen M."/>
            <person name="Jian M."/>
            <person name="Yang H."/>
            <person name="Zhang G."/>
            <person name="Yang Z."/>
            <person name="Chen R."/>
            <person name="Liu S."/>
            <person name="Li J."/>
            <person name="Ma L."/>
            <person name="Liu H."/>
            <person name="Zhou Y."/>
            <person name="Zhao J."/>
            <person name="Fang X."/>
            <person name="Li G."/>
            <person name="Fang L."/>
            <person name="Li Y."/>
            <person name="Liu D."/>
            <person name="Zheng H."/>
            <person name="Zhang Y."/>
            <person name="Qin N."/>
            <person name="Li Z."/>
            <person name="Yang G."/>
            <person name="Yang S."/>
            <person name="Bolund L."/>
            <person name="Kristiansen K."/>
            <person name="Zheng H."/>
            <person name="Li S."/>
            <person name="Zhang X."/>
            <person name="Yang H."/>
            <person name="Wang J."/>
            <person name="Sun R."/>
            <person name="Zhang B."/>
            <person name="Jiang S."/>
            <person name="Wang J."/>
            <person name="Du Y."/>
            <person name="Li S."/>
        </authorList>
    </citation>
    <scope>NUCLEOTIDE SEQUENCE [LARGE SCALE GENOMIC DNA]</scope>
    <source>
        <strain evidence="3">cv. 9930</strain>
    </source>
</reference>
<reference evidence="2 3" key="2">
    <citation type="journal article" date="2009" name="PLoS ONE">
        <title>An integrated genetic and cytogenetic map of the cucumber genome.</title>
        <authorList>
            <person name="Ren Y."/>
            <person name="Zhang Z."/>
            <person name="Liu J."/>
            <person name="Staub J.E."/>
            <person name="Han Y."/>
            <person name="Cheng Z."/>
            <person name="Li X."/>
            <person name="Lu J."/>
            <person name="Miao H."/>
            <person name="Kang H."/>
            <person name="Xie B."/>
            <person name="Gu X."/>
            <person name="Wang X."/>
            <person name="Du Y."/>
            <person name="Jin W."/>
            <person name="Huang S."/>
        </authorList>
    </citation>
    <scope>NUCLEOTIDE SEQUENCE [LARGE SCALE GENOMIC DNA]</scope>
    <source>
        <strain evidence="3">cv. 9930</strain>
    </source>
</reference>
<dbReference type="EMBL" id="CM002926">
    <property type="protein sequence ID" value="KGN50455.1"/>
    <property type="molecule type" value="Genomic_DNA"/>
</dbReference>
<dbReference type="InterPro" id="IPR040256">
    <property type="entry name" value="At4g02000-like"/>
</dbReference>
<dbReference type="AlphaFoldDB" id="A0A0A0KLB0"/>
<dbReference type="PANTHER" id="PTHR31286">
    <property type="entry name" value="GLYCINE-RICH CELL WALL STRUCTURAL PROTEIN 1.8-LIKE"/>
    <property type="match status" value="1"/>
</dbReference>
<reference evidence="2 3" key="3">
    <citation type="journal article" date="2010" name="BMC Genomics">
        <title>Transcriptome sequencing and comparative analysis of cucumber flowers with different sex types.</title>
        <authorList>
            <person name="Guo S."/>
            <person name="Zheng Y."/>
            <person name="Joung J.G."/>
            <person name="Liu S."/>
            <person name="Zhang Z."/>
            <person name="Crasta O.R."/>
            <person name="Sobral B.W."/>
            <person name="Xu Y."/>
            <person name="Huang S."/>
            <person name="Fei Z."/>
        </authorList>
    </citation>
    <scope>NUCLEOTIDE SEQUENCE [LARGE SCALE GENOMIC DNA]</scope>
    <source>
        <strain evidence="3">cv. 9930</strain>
    </source>
</reference>
<dbReference type="OMA" id="KEAYHTI"/>
<evidence type="ECO:0000313" key="2">
    <source>
        <dbReference type="EMBL" id="KGN50455.1"/>
    </source>
</evidence>
<accession>A0A0A0KLB0</accession>
<protein>
    <submittedName>
        <fullName evidence="2">Uncharacterized protein</fullName>
    </submittedName>
</protein>
<feature type="region of interest" description="Disordered" evidence="1">
    <location>
        <begin position="1"/>
        <end position="42"/>
    </location>
</feature>
<organism evidence="2 3">
    <name type="scientific">Cucumis sativus</name>
    <name type="common">Cucumber</name>
    <dbReference type="NCBI Taxonomy" id="3659"/>
    <lineage>
        <taxon>Eukaryota</taxon>
        <taxon>Viridiplantae</taxon>
        <taxon>Streptophyta</taxon>
        <taxon>Embryophyta</taxon>
        <taxon>Tracheophyta</taxon>
        <taxon>Spermatophyta</taxon>
        <taxon>Magnoliopsida</taxon>
        <taxon>eudicotyledons</taxon>
        <taxon>Gunneridae</taxon>
        <taxon>Pentapetalae</taxon>
        <taxon>rosids</taxon>
        <taxon>fabids</taxon>
        <taxon>Cucurbitales</taxon>
        <taxon>Cucurbitaceae</taxon>
        <taxon>Benincaseae</taxon>
        <taxon>Cucumis</taxon>
    </lineage>
</organism>
<keyword evidence="3" id="KW-1185">Reference proteome</keyword>
<name>A0A0A0KLB0_CUCSA</name>
<dbReference type="STRING" id="3659.A0A0A0KLB0"/>